<evidence type="ECO:0000259" key="12">
    <source>
        <dbReference type="Pfam" id="PF08544"/>
    </source>
</evidence>
<feature type="domain" description="GHMP kinase N-terminal" evidence="11">
    <location>
        <begin position="68"/>
        <end position="145"/>
    </location>
</feature>
<evidence type="ECO:0000256" key="7">
    <source>
        <dbReference type="ARBA" id="ARBA00022840"/>
    </source>
</evidence>
<comment type="pathway">
    <text evidence="10">Isoprenoid biosynthesis; isopentenyl diphosphate biosynthesis via DXP pathway; isopentenyl diphosphate from 1-deoxy-D-xylulose 5-phosphate: step 3/6.</text>
</comment>
<evidence type="ECO:0000256" key="2">
    <source>
        <dbReference type="ARBA" id="ARBA00012052"/>
    </source>
</evidence>
<keyword evidence="4 10" id="KW-0808">Transferase</keyword>
<comment type="function">
    <text evidence="10">Catalyzes the phosphorylation of the position 2 hydroxy group of 4-diphosphocytidyl-2C-methyl-D-erythritol.</text>
</comment>
<evidence type="ECO:0000256" key="5">
    <source>
        <dbReference type="ARBA" id="ARBA00022741"/>
    </source>
</evidence>
<keyword evidence="8 10" id="KW-0414">Isoprene biosynthesis</keyword>
<dbReference type="Gene3D" id="3.30.230.10">
    <property type="match status" value="1"/>
</dbReference>
<comment type="catalytic activity">
    <reaction evidence="10">
        <text>4-CDP-2-C-methyl-D-erythritol + ATP = 4-CDP-2-C-methyl-D-erythritol 2-phosphate + ADP + H(+)</text>
        <dbReference type="Rhea" id="RHEA:18437"/>
        <dbReference type="ChEBI" id="CHEBI:15378"/>
        <dbReference type="ChEBI" id="CHEBI:30616"/>
        <dbReference type="ChEBI" id="CHEBI:57823"/>
        <dbReference type="ChEBI" id="CHEBI:57919"/>
        <dbReference type="ChEBI" id="CHEBI:456216"/>
        <dbReference type="EC" id="2.7.1.148"/>
    </reaction>
</comment>
<evidence type="ECO:0000256" key="10">
    <source>
        <dbReference type="HAMAP-Rule" id="MF_00061"/>
    </source>
</evidence>
<evidence type="ECO:0000256" key="3">
    <source>
        <dbReference type="ARBA" id="ARBA00017473"/>
    </source>
</evidence>
<evidence type="ECO:0000313" key="13">
    <source>
        <dbReference type="EMBL" id="WNC69850.1"/>
    </source>
</evidence>
<keyword evidence="6 10" id="KW-0418">Kinase</keyword>
<dbReference type="HAMAP" id="MF_00061">
    <property type="entry name" value="IspE"/>
    <property type="match status" value="1"/>
</dbReference>
<dbReference type="NCBIfam" id="TIGR00154">
    <property type="entry name" value="ispE"/>
    <property type="match status" value="1"/>
</dbReference>
<evidence type="ECO:0000256" key="9">
    <source>
        <dbReference type="ARBA" id="ARBA00032554"/>
    </source>
</evidence>
<feature type="active site" evidence="10">
    <location>
        <position position="13"/>
    </location>
</feature>
<dbReference type="InterPro" id="IPR014721">
    <property type="entry name" value="Ribsml_uS5_D2-typ_fold_subgr"/>
</dbReference>
<sequence length="281" mass="30599">MNDSFQRFSSVAKINRFLHITGQRDNGYHELQTVFQFLDFGDTLEFKVNNSGTINLLTPIAGVSNSSNLIVKAAKLLQNKANCSFGVEIKLQKQLPMGGGLGGGSSNAATTLLALNKLWKLNFTTDQLAELGISLGADVPVFVRGFTAFAEGIGEHLTPIDVDMPWFLVTIPNCSISTAEIFGAEELPRNTAKIDINNVDMDSCHNDCEKLVIKRYPEVAKLMSWLLEYAPSRLTGTGACIFSSFNDKESAVQVQSKLPNGVKSFVAKGLNHSPILAELKL</sequence>
<dbReference type="Gene3D" id="3.30.70.890">
    <property type="entry name" value="GHMP kinase, C-terminal domain"/>
    <property type="match status" value="1"/>
</dbReference>
<evidence type="ECO:0000256" key="6">
    <source>
        <dbReference type="ARBA" id="ARBA00022777"/>
    </source>
</evidence>
<dbReference type="GO" id="GO:0050515">
    <property type="term" value="F:4-(cytidine 5'-diphospho)-2-C-methyl-D-erythritol kinase activity"/>
    <property type="evidence" value="ECO:0007669"/>
    <property type="project" value="UniProtKB-EC"/>
</dbReference>
<keyword evidence="14" id="KW-1185">Reference proteome</keyword>
<name>A0ABY9TMC5_9GAMM</name>
<reference evidence="14" key="1">
    <citation type="submission" date="2023-09" db="EMBL/GenBank/DDBJ databases">
        <authorList>
            <person name="Li S."/>
            <person name="Li X."/>
            <person name="Zhang C."/>
            <person name="Zhao Z."/>
        </authorList>
    </citation>
    <scope>NUCLEOTIDE SEQUENCE [LARGE SCALE GENOMIC DNA]</scope>
    <source>
        <strain evidence="14">SQ345</strain>
    </source>
</reference>
<dbReference type="EC" id="2.7.1.148" evidence="2 10"/>
<keyword evidence="7 10" id="KW-0067">ATP-binding</keyword>
<dbReference type="InterPro" id="IPR020568">
    <property type="entry name" value="Ribosomal_Su5_D2-typ_SF"/>
</dbReference>
<evidence type="ECO:0000256" key="8">
    <source>
        <dbReference type="ARBA" id="ARBA00023229"/>
    </source>
</evidence>
<dbReference type="InterPro" id="IPR004424">
    <property type="entry name" value="IspE"/>
</dbReference>
<dbReference type="EMBL" id="CP134146">
    <property type="protein sequence ID" value="WNC69850.1"/>
    <property type="molecule type" value="Genomic_DNA"/>
</dbReference>
<feature type="active site" evidence="10">
    <location>
        <position position="138"/>
    </location>
</feature>
<dbReference type="Proteomes" id="UP001248581">
    <property type="component" value="Chromosome"/>
</dbReference>
<dbReference type="PANTHER" id="PTHR43527">
    <property type="entry name" value="4-DIPHOSPHOCYTIDYL-2-C-METHYL-D-ERYTHRITOL KINASE, CHLOROPLASTIC"/>
    <property type="match status" value="1"/>
</dbReference>
<protein>
    <recommendedName>
        <fullName evidence="3 10">4-diphosphocytidyl-2-C-methyl-D-erythritol kinase</fullName>
        <shortName evidence="10">CMK</shortName>
        <ecNumber evidence="2 10">2.7.1.148</ecNumber>
    </recommendedName>
    <alternativeName>
        <fullName evidence="9 10">4-(cytidine-5'-diphospho)-2-C-methyl-D-erythritol kinase</fullName>
    </alternativeName>
</protein>
<dbReference type="PANTHER" id="PTHR43527:SF2">
    <property type="entry name" value="4-DIPHOSPHOCYTIDYL-2-C-METHYL-D-ERYTHRITOL KINASE, CHLOROPLASTIC"/>
    <property type="match status" value="1"/>
</dbReference>
<keyword evidence="5 10" id="KW-0547">Nucleotide-binding</keyword>
<dbReference type="SUPFAM" id="SSF55060">
    <property type="entry name" value="GHMP Kinase, C-terminal domain"/>
    <property type="match status" value="1"/>
</dbReference>
<evidence type="ECO:0000256" key="1">
    <source>
        <dbReference type="ARBA" id="ARBA00009684"/>
    </source>
</evidence>
<evidence type="ECO:0000259" key="11">
    <source>
        <dbReference type="Pfam" id="PF00288"/>
    </source>
</evidence>
<dbReference type="InterPro" id="IPR006204">
    <property type="entry name" value="GHMP_kinase_N_dom"/>
</dbReference>
<feature type="domain" description="GHMP kinase C-terminal" evidence="12">
    <location>
        <begin position="202"/>
        <end position="260"/>
    </location>
</feature>
<dbReference type="RefSeq" id="WP_348388992.1">
    <property type="nucleotide sequence ID" value="NZ_CP134146.1"/>
</dbReference>
<proteinExistence type="inferred from homology"/>
<organism evidence="13 14">
    <name type="scientific">Thalassotalea nanhaiensis</name>
    <dbReference type="NCBI Taxonomy" id="3065648"/>
    <lineage>
        <taxon>Bacteria</taxon>
        <taxon>Pseudomonadati</taxon>
        <taxon>Pseudomonadota</taxon>
        <taxon>Gammaproteobacteria</taxon>
        <taxon>Alteromonadales</taxon>
        <taxon>Colwelliaceae</taxon>
        <taxon>Thalassotalea</taxon>
    </lineage>
</organism>
<comment type="similarity">
    <text evidence="1 10">Belongs to the GHMP kinase family. IspE subfamily.</text>
</comment>
<dbReference type="Pfam" id="PF00288">
    <property type="entry name" value="GHMP_kinases_N"/>
    <property type="match status" value="1"/>
</dbReference>
<evidence type="ECO:0000256" key="4">
    <source>
        <dbReference type="ARBA" id="ARBA00022679"/>
    </source>
</evidence>
<dbReference type="InterPro" id="IPR036554">
    <property type="entry name" value="GHMP_kinase_C_sf"/>
</dbReference>
<dbReference type="Pfam" id="PF08544">
    <property type="entry name" value="GHMP_kinases_C"/>
    <property type="match status" value="1"/>
</dbReference>
<evidence type="ECO:0000313" key="14">
    <source>
        <dbReference type="Proteomes" id="UP001248581"/>
    </source>
</evidence>
<feature type="binding site" evidence="10">
    <location>
        <begin position="96"/>
        <end position="106"/>
    </location>
    <ligand>
        <name>ATP</name>
        <dbReference type="ChEBI" id="CHEBI:30616"/>
    </ligand>
</feature>
<gene>
    <name evidence="10 13" type="primary">ispE</name>
    <name evidence="13" type="ORF">RI845_06840</name>
</gene>
<dbReference type="InterPro" id="IPR013750">
    <property type="entry name" value="GHMP_kinase_C_dom"/>
</dbReference>
<dbReference type="PIRSF" id="PIRSF010376">
    <property type="entry name" value="IspE"/>
    <property type="match status" value="1"/>
</dbReference>
<dbReference type="SUPFAM" id="SSF54211">
    <property type="entry name" value="Ribosomal protein S5 domain 2-like"/>
    <property type="match status" value="1"/>
</dbReference>
<accession>A0ABY9TMC5</accession>